<sequence length="176" mass="19276">MISRSPASSRGMSVMRARRTELTVVSSVSAPGPNGSFCRHRRRWHHGTLSPTFGAIRAVERYCPLSPRVAAKRVAIICGHGVCACAPAPMTDVQPSTLAPVATTASASPCTSSQTYDLSVVRKPLSLCVRRHARCTHARSWTVLRSSSSIFCVVRMTRNRNYFTGAVLWIYWRGLG</sequence>
<keyword evidence="2" id="KW-1185">Reference proteome</keyword>
<gene>
    <name evidence="1" type="ORF">EXIGLDRAFT_190053</name>
</gene>
<dbReference type="EMBL" id="KV425904">
    <property type="protein sequence ID" value="KZW00007.1"/>
    <property type="molecule type" value="Genomic_DNA"/>
</dbReference>
<dbReference type="Proteomes" id="UP000077266">
    <property type="component" value="Unassembled WGS sequence"/>
</dbReference>
<dbReference type="AlphaFoldDB" id="A0A165N009"/>
<protein>
    <submittedName>
        <fullName evidence="1">Uncharacterized protein</fullName>
    </submittedName>
</protein>
<organism evidence="1 2">
    <name type="scientific">Exidia glandulosa HHB12029</name>
    <dbReference type="NCBI Taxonomy" id="1314781"/>
    <lineage>
        <taxon>Eukaryota</taxon>
        <taxon>Fungi</taxon>
        <taxon>Dikarya</taxon>
        <taxon>Basidiomycota</taxon>
        <taxon>Agaricomycotina</taxon>
        <taxon>Agaricomycetes</taxon>
        <taxon>Auriculariales</taxon>
        <taxon>Exidiaceae</taxon>
        <taxon>Exidia</taxon>
    </lineage>
</organism>
<accession>A0A165N009</accession>
<evidence type="ECO:0000313" key="2">
    <source>
        <dbReference type="Proteomes" id="UP000077266"/>
    </source>
</evidence>
<evidence type="ECO:0000313" key="1">
    <source>
        <dbReference type="EMBL" id="KZW00007.1"/>
    </source>
</evidence>
<dbReference type="InParanoid" id="A0A165N009"/>
<reference evidence="1 2" key="1">
    <citation type="journal article" date="2016" name="Mol. Biol. Evol.">
        <title>Comparative Genomics of Early-Diverging Mushroom-Forming Fungi Provides Insights into the Origins of Lignocellulose Decay Capabilities.</title>
        <authorList>
            <person name="Nagy L.G."/>
            <person name="Riley R."/>
            <person name="Tritt A."/>
            <person name="Adam C."/>
            <person name="Daum C."/>
            <person name="Floudas D."/>
            <person name="Sun H."/>
            <person name="Yadav J.S."/>
            <person name="Pangilinan J."/>
            <person name="Larsson K.H."/>
            <person name="Matsuura K."/>
            <person name="Barry K."/>
            <person name="Labutti K."/>
            <person name="Kuo R."/>
            <person name="Ohm R.A."/>
            <person name="Bhattacharya S.S."/>
            <person name="Shirouzu T."/>
            <person name="Yoshinaga Y."/>
            <person name="Martin F.M."/>
            <person name="Grigoriev I.V."/>
            <person name="Hibbett D.S."/>
        </authorList>
    </citation>
    <scope>NUCLEOTIDE SEQUENCE [LARGE SCALE GENOMIC DNA]</scope>
    <source>
        <strain evidence="1 2">HHB12029</strain>
    </source>
</reference>
<proteinExistence type="predicted"/>
<name>A0A165N009_EXIGL</name>